<evidence type="ECO:0000259" key="3">
    <source>
        <dbReference type="Pfam" id="PF01551"/>
    </source>
</evidence>
<dbReference type="PANTHER" id="PTHR21666:SF270">
    <property type="entry name" value="MUREIN HYDROLASE ACTIVATOR ENVC"/>
    <property type="match status" value="1"/>
</dbReference>
<dbReference type="Gene3D" id="6.10.250.3150">
    <property type="match status" value="1"/>
</dbReference>
<feature type="domain" description="Peptidoglycan hydrolase PcsB coiled-coil" evidence="4">
    <location>
        <begin position="101"/>
        <end position="174"/>
    </location>
</feature>
<gene>
    <name evidence="5" type="ORF">C4544_06290</name>
</gene>
<dbReference type="InterPro" id="IPR011055">
    <property type="entry name" value="Dup_hybrid_motif"/>
</dbReference>
<dbReference type="AlphaFoldDB" id="A0A419DA67"/>
<accession>A0A419DA67</accession>
<comment type="caution">
    <text evidence="5">The sequence shown here is derived from an EMBL/GenBank/DDBJ whole genome shotgun (WGS) entry which is preliminary data.</text>
</comment>
<proteinExistence type="predicted"/>
<feature type="coiled-coil region" evidence="2">
    <location>
        <begin position="150"/>
        <end position="195"/>
    </location>
</feature>
<protein>
    <submittedName>
        <fullName evidence="5">Uncharacterized protein</fullName>
    </submittedName>
</protein>
<dbReference type="Pfam" id="PF24568">
    <property type="entry name" value="CC_PcsB"/>
    <property type="match status" value="1"/>
</dbReference>
<evidence type="ECO:0000313" key="5">
    <source>
        <dbReference type="EMBL" id="RJO59952.1"/>
    </source>
</evidence>
<dbReference type="Pfam" id="PF01551">
    <property type="entry name" value="Peptidase_M23"/>
    <property type="match status" value="1"/>
</dbReference>
<evidence type="ECO:0000259" key="4">
    <source>
        <dbReference type="Pfam" id="PF24568"/>
    </source>
</evidence>
<sequence>MKRIKNTFSGSFFRASVIVAIFTLCIAMIPSSGVKPVYASLQDDLNTIQKQIKDTKGKIEQKQNEAASLEKEVAVFDDQIRQTELRIQQTETEIQINKEKITQTEEDLRIQREVLNEYLRVIYEESNTSALELIASSDSFSDFVDRSEYLQTMQMKIKDTVERIKKMREELEVKKKELSKLKDQLNSQKTDLNGQRSGRQTLLDRTRGEEAEFQEILKQEKAKQAEINGLLASIALTGTTSQSGYAWPLAGYSRGSLSAGVNYIPYGYSSYYFPGVFHSGIDIYGSGIMSASNGVVAFAGPNGGYGNCVVIENGSHLVYYGHMSSIGVSKGQAVNVGTYLGNVGSTGWSTGPHLHFEIRQGGTSAVDPLSFLP</sequence>
<keyword evidence="1" id="KW-0732">Signal</keyword>
<dbReference type="Gene3D" id="2.70.70.10">
    <property type="entry name" value="Glucose Permease (Domain IIA)"/>
    <property type="match status" value="1"/>
</dbReference>
<organism evidence="5 6">
    <name type="scientific">candidate division WS5 bacterium</name>
    <dbReference type="NCBI Taxonomy" id="2093353"/>
    <lineage>
        <taxon>Bacteria</taxon>
        <taxon>candidate division WS5</taxon>
    </lineage>
</organism>
<dbReference type="InterPro" id="IPR057309">
    <property type="entry name" value="PcsB_CC"/>
</dbReference>
<evidence type="ECO:0000313" key="6">
    <source>
        <dbReference type="Proteomes" id="UP000285655"/>
    </source>
</evidence>
<name>A0A419DA67_9BACT</name>
<dbReference type="SUPFAM" id="SSF51261">
    <property type="entry name" value="Duplicated hybrid motif"/>
    <property type="match status" value="1"/>
</dbReference>
<feature type="domain" description="M23ase beta-sheet core" evidence="3">
    <location>
        <begin position="277"/>
        <end position="368"/>
    </location>
</feature>
<dbReference type="EMBL" id="QZJW01000055">
    <property type="protein sequence ID" value="RJO59952.1"/>
    <property type="molecule type" value="Genomic_DNA"/>
</dbReference>
<dbReference type="InterPro" id="IPR016047">
    <property type="entry name" value="M23ase_b-sheet_dom"/>
</dbReference>
<dbReference type="GO" id="GO:0004222">
    <property type="term" value="F:metalloendopeptidase activity"/>
    <property type="evidence" value="ECO:0007669"/>
    <property type="project" value="TreeGrafter"/>
</dbReference>
<dbReference type="Proteomes" id="UP000285655">
    <property type="component" value="Unassembled WGS sequence"/>
</dbReference>
<feature type="coiled-coil region" evidence="2">
    <location>
        <begin position="38"/>
        <end position="107"/>
    </location>
</feature>
<reference evidence="5 6" key="1">
    <citation type="journal article" date="2017" name="ISME J.">
        <title>Energy and carbon metabolisms in a deep terrestrial subsurface fluid microbial community.</title>
        <authorList>
            <person name="Momper L."/>
            <person name="Jungbluth S.P."/>
            <person name="Lee M.D."/>
            <person name="Amend J.P."/>
        </authorList>
    </citation>
    <scope>NUCLEOTIDE SEQUENCE [LARGE SCALE GENOMIC DNA]</scope>
    <source>
        <strain evidence="5">SURF_29</strain>
    </source>
</reference>
<keyword evidence="2" id="KW-0175">Coiled coil</keyword>
<dbReference type="PANTHER" id="PTHR21666">
    <property type="entry name" value="PEPTIDASE-RELATED"/>
    <property type="match status" value="1"/>
</dbReference>
<evidence type="ECO:0000256" key="2">
    <source>
        <dbReference type="SAM" id="Coils"/>
    </source>
</evidence>
<evidence type="ECO:0000256" key="1">
    <source>
        <dbReference type="ARBA" id="ARBA00022729"/>
    </source>
</evidence>
<dbReference type="InterPro" id="IPR050570">
    <property type="entry name" value="Cell_wall_metabolism_enzyme"/>
</dbReference>
<dbReference type="CDD" id="cd12797">
    <property type="entry name" value="M23_peptidase"/>
    <property type="match status" value="1"/>
</dbReference>